<evidence type="ECO:0000256" key="5">
    <source>
        <dbReference type="ARBA" id="ARBA00023015"/>
    </source>
</evidence>
<keyword evidence="3 9" id="KW-0863">Zinc-finger</keyword>
<dbReference type="SMART" id="SM00614">
    <property type="entry name" value="ZnF_BED"/>
    <property type="match status" value="1"/>
</dbReference>
<evidence type="ECO:0000256" key="4">
    <source>
        <dbReference type="ARBA" id="ARBA00022833"/>
    </source>
</evidence>
<dbReference type="GO" id="GO:0005634">
    <property type="term" value="C:nucleus"/>
    <property type="evidence" value="ECO:0007669"/>
    <property type="project" value="UniProtKB-SubCell"/>
</dbReference>
<accession>A0AAN9Y0Q8</accession>
<dbReference type="Pfam" id="PF02892">
    <property type="entry name" value="zf-BED"/>
    <property type="match status" value="1"/>
</dbReference>
<evidence type="ECO:0000256" key="7">
    <source>
        <dbReference type="ARBA" id="ARBA00023163"/>
    </source>
</evidence>
<gene>
    <name evidence="11" type="ORF">V9T40_012619</name>
</gene>
<dbReference type="InterPro" id="IPR052035">
    <property type="entry name" value="ZnF_BED_domain_contain"/>
</dbReference>
<dbReference type="GO" id="GO:0009791">
    <property type="term" value="P:post-embryonic development"/>
    <property type="evidence" value="ECO:0007669"/>
    <property type="project" value="UniProtKB-ARBA"/>
</dbReference>
<evidence type="ECO:0000256" key="3">
    <source>
        <dbReference type="ARBA" id="ARBA00022771"/>
    </source>
</evidence>
<keyword evidence="5" id="KW-0805">Transcription regulation</keyword>
<dbReference type="SUPFAM" id="SSF53098">
    <property type="entry name" value="Ribonuclease H-like"/>
    <property type="match status" value="1"/>
</dbReference>
<evidence type="ECO:0000256" key="8">
    <source>
        <dbReference type="ARBA" id="ARBA00023242"/>
    </source>
</evidence>
<dbReference type="Proteomes" id="UP001367676">
    <property type="component" value="Unassembled WGS sequence"/>
</dbReference>
<evidence type="ECO:0000256" key="1">
    <source>
        <dbReference type="ARBA" id="ARBA00004123"/>
    </source>
</evidence>
<keyword evidence="4" id="KW-0862">Zinc</keyword>
<dbReference type="PANTHER" id="PTHR46481:SF10">
    <property type="entry name" value="ZINC FINGER BED DOMAIN-CONTAINING PROTEIN 39"/>
    <property type="match status" value="1"/>
</dbReference>
<dbReference type="InterPro" id="IPR012337">
    <property type="entry name" value="RNaseH-like_sf"/>
</dbReference>
<dbReference type="InterPro" id="IPR003656">
    <property type="entry name" value="Znf_BED"/>
</dbReference>
<evidence type="ECO:0000256" key="9">
    <source>
        <dbReference type="PROSITE-ProRule" id="PRU00027"/>
    </source>
</evidence>
<dbReference type="InterPro" id="IPR036236">
    <property type="entry name" value="Znf_C2H2_sf"/>
</dbReference>
<evidence type="ECO:0000313" key="12">
    <source>
        <dbReference type="Proteomes" id="UP001367676"/>
    </source>
</evidence>
<dbReference type="GO" id="GO:0003677">
    <property type="term" value="F:DNA binding"/>
    <property type="evidence" value="ECO:0007669"/>
    <property type="project" value="UniProtKB-KW"/>
</dbReference>
<dbReference type="SUPFAM" id="SSF57667">
    <property type="entry name" value="beta-beta-alpha zinc fingers"/>
    <property type="match status" value="1"/>
</dbReference>
<organism evidence="11 12">
    <name type="scientific">Parthenolecanium corni</name>
    <dbReference type="NCBI Taxonomy" id="536013"/>
    <lineage>
        <taxon>Eukaryota</taxon>
        <taxon>Metazoa</taxon>
        <taxon>Ecdysozoa</taxon>
        <taxon>Arthropoda</taxon>
        <taxon>Hexapoda</taxon>
        <taxon>Insecta</taxon>
        <taxon>Pterygota</taxon>
        <taxon>Neoptera</taxon>
        <taxon>Paraneoptera</taxon>
        <taxon>Hemiptera</taxon>
        <taxon>Sternorrhyncha</taxon>
        <taxon>Coccoidea</taxon>
        <taxon>Coccidae</taxon>
        <taxon>Parthenolecanium</taxon>
    </lineage>
</organism>
<dbReference type="GO" id="GO:0046983">
    <property type="term" value="F:protein dimerization activity"/>
    <property type="evidence" value="ECO:0007669"/>
    <property type="project" value="InterPro"/>
</dbReference>
<protein>
    <recommendedName>
        <fullName evidence="10">BED-type domain-containing protein</fullName>
    </recommendedName>
</protein>
<keyword evidence="8" id="KW-0539">Nucleus</keyword>
<comment type="subcellular location">
    <subcellularLocation>
        <location evidence="1">Nucleus</location>
    </subcellularLocation>
</comment>
<dbReference type="AlphaFoldDB" id="A0AAN9Y0Q8"/>
<dbReference type="EMBL" id="JBBCAQ010000036">
    <property type="protein sequence ID" value="KAK7576333.1"/>
    <property type="molecule type" value="Genomic_DNA"/>
</dbReference>
<evidence type="ECO:0000256" key="6">
    <source>
        <dbReference type="ARBA" id="ARBA00023125"/>
    </source>
</evidence>
<keyword evidence="6" id="KW-0238">DNA-binding</keyword>
<comment type="caution">
    <text evidence="11">The sequence shown here is derived from an EMBL/GenBank/DDBJ whole genome shotgun (WGS) entry which is preliminary data.</text>
</comment>
<dbReference type="Pfam" id="PF05699">
    <property type="entry name" value="Dimer_Tnp_hAT"/>
    <property type="match status" value="1"/>
</dbReference>
<sequence>MKTVSEKYHEKYKIMDLPYTAYEPTESLKRRVIPYKKLVVPLRMRSVYWKYFGFPASDDGSIITKDKIVCILCKNQMIYNRNTSNLRMHLTSRHKNVMAKIDPSALIPTPKSLKPKKPKNAVHEASSSYEFGSMGIPRKSETKEVQMVVSEEGNEQDISNIAIIFPNDVVGEYSQNKEVAEPTESSEITDTVVNFIISDLIAPDVVDGKGFHCLMSNLSHKAVVIPNEKKLVNDIIPTMFNACKEQLYSSMQISSITNLSFSMEEWTCADSTKCISIYVHFSQNSEPSLNTRLLSTVSYTGNETSSYWSGILDRLLQEWLIDVNYVTAVIVSFNNDGLLRAIKAKNLITVPCFVFVIQQLCNEFCFHHYQVEPVIEKCRKLVKYLQDNRIEFRVENAGDASMDDDDDEENVDSPSLDRHNLWLTTYFMLKSLTRKKNAIDEAILNLDPELIHIVPTENEWKDIMDIVTLLEPLKTIVITLFEEKNSLISLLKPLVWKVNSSKFELNDKDSKLVQELKQQIRLTLKDAYEEQEVNNLTQIATILDPRFKNFVQQEGKTDIEATLTELLTNFVNSEGSTSPRNSFSEAERTPKKTSRISGINSLLGNICVHKPTMTLEDRIKGEVSHYQTECSALLEECPLDWWRHMSNKCPNLSRLAYRYHCVPAIITRTGNHSLLDYIKFHQKRSVLNVNIADALLFLHSNKSEL</sequence>
<keyword evidence="2" id="KW-0479">Metal-binding</keyword>
<evidence type="ECO:0000256" key="2">
    <source>
        <dbReference type="ARBA" id="ARBA00022723"/>
    </source>
</evidence>
<reference evidence="11 12" key="1">
    <citation type="submission" date="2024-03" db="EMBL/GenBank/DDBJ databases">
        <title>Adaptation during the transition from Ophiocordyceps entomopathogen to insect associate is accompanied by gene loss and intensified selection.</title>
        <authorList>
            <person name="Ward C.M."/>
            <person name="Onetto C.A."/>
            <person name="Borneman A.R."/>
        </authorList>
    </citation>
    <scope>NUCLEOTIDE SEQUENCE [LARGE SCALE GENOMIC DNA]</scope>
    <source>
        <strain evidence="11">AWRI1</strain>
        <tissue evidence="11">Single Adult Female</tissue>
    </source>
</reference>
<evidence type="ECO:0000259" key="10">
    <source>
        <dbReference type="PROSITE" id="PS50808"/>
    </source>
</evidence>
<keyword evidence="12" id="KW-1185">Reference proteome</keyword>
<proteinExistence type="predicted"/>
<keyword evidence="7" id="KW-0804">Transcription</keyword>
<evidence type="ECO:0000313" key="11">
    <source>
        <dbReference type="EMBL" id="KAK7576333.1"/>
    </source>
</evidence>
<dbReference type="InterPro" id="IPR008906">
    <property type="entry name" value="HATC_C_dom"/>
</dbReference>
<dbReference type="PROSITE" id="PS50808">
    <property type="entry name" value="ZF_BED"/>
    <property type="match status" value="1"/>
</dbReference>
<name>A0AAN9Y0Q8_9HEMI</name>
<dbReference type="GO" id="GO:0008270">
    <property type="term" value="F:zinc ion binding"/>
    <property type="evidence" value="ECO:0007669"/>
    <property type="project" value="UniProtKB-KW"/>
</dbReference>
<dbReference type="PANTHER" id="PTHR46481">
    <property type="entry name" value="ZINC FINGER BED DOMAIN-CONTAINING PROTEIN 4"/>
    <property type="match status" value="1"/>
</dbReference>
<feature type="domain" description="BED-type" evidence="10">
    <location>
        <begin position="43"/>
        <end position="101"/>
    </location>
</feature>